<dbReference type="PANTHER" id="PTHR24421:SF10">
    <property type="entry name" value="NITRATE_NITRITE SENSOR PROTEIN NARQ"/>
    <property type="match status" value="1"/>
</dbReference>
<dbReference type="Pfam" id="PF07730">
    <property type="entry name" value="HisKA_3"/>
    <property type="match status" value="1"/>
</dbReference>
<comment type="caution">
    <text evidence="12">The sequence shown here is derived from an EMBL/GenBank/DDBJ whole genome shotgun (WGS) entry which is preliminary data.</text>
</comment>
<dbReference type="Proteomes" id="UP000582231">
    <property type="component" value="Unassembled WGS sequence"/>
</dbReference>
<dbReference type="Gene3D" id="3.30.565.10">
    <property type="entry name" value="Histidine kinase-like ATPase, C-terminal domain"/>
    <property type="match status" value="1"/>
</dbReference>
<dbReference type="InterPro" id="IPR050482">
    <property type="entry name" value="Sensor_HK_TwoCompSys"/>
</dbReference>
<evidence type="ECO:0000256" key="6">
    <source>
        <dbReference type="ARBA" id="ARBA00022777"/>
    </source>
</evidence>
<dbReference type="Pfam" id="PF02518">
    <property type="entry name" value="HATPase_c"/>
    <property type="match status" value="1"/>
</dbReference>
<dbReference type="PANTHER" id="PTHR24421">
    <property type="entry name" value="NITRATE/NITRITE SENSOR PROTEIN NARX-RELATED"/>
    <property type="match status" value="1"/>
</dbReference>
<reference evidence="12 13" key="1">
    <citation type="submission" date="2020-07" db="EMBL/GenBank/DDBJ databases">
        <title>Sequencing the genomes of 1000 actinobacteria strains.</title>
        <authorList>
            <person name="Klenk H.-P."/>
        </authorList>
    </citation>
    <scope>NUCLEOTIDE SEQUENCE [LARGE SCALE GENOMIC DNA]</scope>
    <source>
        <strain evidence="12 13">DSM 19082</strain>
    </source>
</reference>
<keyword evidence="6 12" id="KW-0418">Kinase</keyword>
<dbReference type="GO" id="GO:0005524">
    <property type="term" value="F:ATP binding"/>
    <property type="evidence" value="ECO:0007669"/>
    <property type="project" value="UniProtKB-KW"/>
</dbReference>
<dbReference type="EC" id="2.7.13.3" evidence="2"/>
<keyword evidence="9" id="KW-0812">Transmembrane</keyword>
<feature type="transmembrane region" description="Helical" evidence="9">
    <location>
        <begin position="65"/>
        <end position="98"/>
    </location>
</feature>
<gene>
    <name evidence="12" type="ORF">BJ958_004709</name>
</gene>
<keyword evidence="7" id="KW-0067">ATP-binding</keyword>
<accession>A0A852RDR9</accession>
<evidence type="ECO:0000256" key="2">
    <source>
        <dbReference type="ARBA" id="ARBA00012438"/>
    </source>
</evidence>
<feature type="transmembrane region" description="Helical" evidence="9">
    <location>
        <begin position="39"/>
        <end position="59"/>
    </location>
</feature>
<evidence type="ECO:0000256" key="4">
    <source>
        <dbReference type="ARBA" id="ARBA00022679"/>
    </source>
</evidence>
<feature type="transmembrane region" description="Helical" evidence="9">
    <location>
        <begin position="135"/>
        <end position="155"/>
    </location>
</feature>
<evidence type="ECO:0000256" key="1">
    <source>
        <dbReference type="ARBA" id="ARBA00000085"/>
    </source>
</evidence>
<proteinExistence type="predicted"/>
<dbReference type="EMBL" id="JACCBF010000001">
    <property type="protein sequence ID" value="NYD33163.1"/>
    <property type="molecule type" value="Genomic_DNA"/>
</dbReference>
<keyword evidence="8" id="KW-0902">Two-component regulatory system</keyword>
<dbReference type="AlphaFoldDB" id="A0A852RDR9"/>
<organism evidence="12 13">
    <name type="scientific">Nocardioides kongjuensis</name>
    <dbReference type="NCBI Taxonomy" id="349522"/>
    <lineage>
        <taxon>Bacteria</taxon>
        <taxon>Bacillati</taxon>
        <taxon>Actinomycetota</taxon>
        <taxon>Actinomycetes</taxon>
        <taxon>Propionibacteriales</taxon>
        <taxon>Nocardioidaceae</taxon>
        <taxon>Nocardioides</taxon>
    </lineage>
</organism>
<feature type="domain" description="Signal transduction histidine kinase subgroup 3 dimerisation and phosphoacceptor" evidence="11">
    <location>
        <begin position="173"/>
        <end position="232"/>
    </location>
</feature>
<feature type="transmembrane region" description="Helical" evidence="9">
    <location>
        <begin position="105"/>
        <end position="123"/>
    </location>
</feature>
<evidence type="ECO:0000256" key="9">
    <source>
        <dbReference type="SAM" id="Phobius"/>
    </source>
</evidence>
<keyword evidence="13" id="KW-1185">Reference proteome</keyword>
<protein>
    <recommendedName>
        <fullName evidence="2">histidine kinase</fullName>
        <ecNumber evidence="2">2.7.13.3</ecNumber>
    </recommendedName>
</protein>
<evidence type="ECO:0000313" key="13">
    <source>
        <dbReference type="Proteomes" id="UP000582231"/>
    </source>
</evidence>
<evidence type="ECO:0000256" key="3">
    <source>
        <dbReference type="ARBA" id="ARBA00022553"/>
    </source>
</evidence>
<keyword evidence="4" id="KW-0808">Transferase</keyword>
<dbReference type="CDD" id="cd16917">
    <property type="entry name" value="HATPase_UhpB-NarQ-NarX-like"/>
    <property type="match status" value="1"/>
</dbReference>
<feature type="transmembrane region" description="Helical" evidence="9">
    <location>
        <begin position="12"/>
        <end position="32"/>
    </location>
</feature>
<evidence type="ECO:0000256" key="5">
    <source>
        <dbReference type="ARBA" id="ARBA00022741"/>
    </source>
</evidence>
<keyword evidence="9" id="KW-0472">Membrane</keyword>
<dbReference type="InterPro" id="IPR036890">
    <property type="entry name" value="HATPase_C_sf"/>
</dbReference>
<dbReference type="SUPFAM" id="SSF55874">
    <property type="entry name" value="ATPase domain of HSP90 chaperone/DNA topoisomerase II/histidine kinase"/>
    <property type="match status" value="1"/>
</dbReference>
<dbReference type="GO" id="GO:0000155">
    <property type="term" value="F:phosphorelay sensor kinase activity"/>
    <property type="evidence" value="ECO:0007669"/>
    <property type="project" value="InterPro"/>
</dbReference>
<evidence type="ECO:0000256" key="8">
    <source>
        <dbReference type="ARBA" id="ARBA00023012"/>
    </source>
</evidence>
<evidence type="ECO:0000313" key="12">
    <source>
        <dbReference type="EMBL" id="NYD33163.1"/>
    </source>
</evidence>
<dbReference type="GO" id="GO:0016020">
    <property type="term" value="C:membrane"/>
    <property type="evidence" value="ECO:0007669"/>
    <property type="project" value="InterPro"/>
</dbReference>
<keyword evidence="9" id="KW-1133">Transmembrane helix</keyword>
<name>A0A852RDR9_9ACTN</name>
<evidence type="ECO:0000256" key="7">
    <source>
        <dbReference type="ARBA" id="ARBA00022840"/>
    </source>
</evidence>
<evidence type="ECO:0000259" key="10">
    <source>
        <dbReference type="Pfam" id="PF02518"/>
    </source>
</evidence>
<feature type="domain" description="Histidine kinase/HSP90-like ATPase" evidence="10">
    <location>
        <begin position="282"/>
        <end position="364"/>
    </location>
</feature>
<dbReference type="GO" id="GO:0046983">
    <property type="term" value="F:protein dimerization activity"/>
    <property type="evidence" value="ECO:0007669"/>
    <property type="project" value="InterPro"/>
</dbReference>
<comment type="catalytic activity">
    <reaction evidence="1">
        <text>ATP + protein L-histidine = ADP + protein N-phospho-L-histidine.</text>
        <dbReference type="EC" id="2.7.13.3"/>
    </reaction>
</comment>
<dbReference type="Gene3D" id="1.20.5.1930">
    <property type="match status" value="1"/>
</dbReference>
<dbReference type="RefSeq" id="WP_179729249.1">
    <property type="nucleotide sequence ID" value="NZ_BAABEF010000001.1"/>
</dbReference>
<keyword evidence="3" id="KW-0597">Phosphoprotein</keyword>
<dbReference type="InterPro" id="IPR003594">
    <property type="entry name" value="HATPase_dom"/>
</dbReference>
<keyword evidence="5" id="KW-0547">Nucleotide-binding</keyword>
<evidence type="ECO:0000259" key="11">
    <source>
        <dbReference type="Pfam" id="PF07730"/>
    </source>
</evidence>
<dbReference type="InterPro" id="IPR011712">
    <property type="entry name" value="Sig_transdc_His_kin_sub3_dim/P"/>
</dbReference>
<sequence length="365" mass="37757">MDTNVWLARRLWLIPVAVIITGGSFAVNLGHVGRVEGGVVGRVLVVVLAAAAATSLLLLDRFPVLLAATGALSGAYFAVGGENGPIFFALIVASFVVATRRPFPTWFPLLLTAAVLTWAGLVVRGVRWDELAVGAWQAIGIGALVSAAAAIGSMLRQGRAAWVDRTSRAAAEERLRMAQDLHDGVGHGLAVIAMQAGVALHVLDRDPAAARTSLEAIRTTSREALDALRTELATIAGEPAPRRPASGVEAIPALVERVRSAGLRLEVIGEPGELTPQSGAAAYAVLQEALTNVLRHAAASTATVVWERGADSVALRVSDDGHGGAVQDEGMGISGMRSRVEALGGTFRAGPVPHGGFEVSAVLPA</sequence>